<feature type="compositionally biased region" description="Basic and acidic residues" evidence="1">
    <location>
        <begin position="10"/>
        <end position="29"/>
    </location>
</feature>
<comment type="caution">
    <text evidence="2">The sequence shown here is derived from an EMBL/GenBank/DDBJ whole genome shotgun (WGS) entry which is preliminary data.</text>
</comment>
<reference evidence="2 3" key="1">
    <citation type="submission" date="2019-12" db="EMBL/GenBank/DDBJ databases">
        <authorList>
            <person name="Alioto T."/>
            <person name="Alioto T."/>
            <person name="Gomez Garrido J."/>
        </authorList>
    </citation>
    <scope>NUCLEOTIDE SEQUENCE [LARGE SCALE GENOMIC DNA]</scope>
</reference>
<feature type="compositionally biased region" description="Polar residues" evidence="1">
    <location>
        <begin position="34"/>
        <end position="48"/>
    </location>
</feature>
<keyword evidence="3" id="KW-1185">Reference proteome</keyword>
<feature type="compositionally biased region" description="Basic and acidic residues" evidence="1">
    <location>
        <begin position="87"/>
        <end position="102"/>
    </location>
</feature>
<dbReference type="AlphaFoldDB" id="A0A8S0PYN7"/>
<dbReference type="Gramene" id="OE9A118927T1">
    <property type="protein sequence ID" value="OE9A118927C1"/>
    <property type="gene ID" value="OE9A118927"/>
</dbReference>
<dbReference type="EMBL" id="CACTIH010000215">
    <property type="protein sequence ID" value="CAA2957274.1"/>
    <property type="molecule type" value="Genomic_DNA"/>
</dbReference>
<organism evidence="2 3">
    <name type="scientific">Olea europaea subsp. europaea</name>
    <dbReference type="NCBI Taxonomy" id="158383"/>
    <lineage>
        <taxon>Eukaryota</taxon>
        <taxon>Viridiplantae</taxon>
        <taxon>Streptophyta</taxon>
        <taxon>Embryophyta</taxon>
        <taxon>Tracheophyta</taxon>
        <taxon>Spermatophyta</taxon>
        <taxon>Magnoliopsida</taxon>
        <taxon>eudicotyledons</taxon>
        <taxon>Gunneridae</taxon>
        <taxon>Pentapetalae</taxon>
        <taxon>asterids</taxon>
        <taxon>lamiids</taxon>
        <taxon>Lamiales</taxon>
        <taxon>Oleaceae</taxon>
        <taxon>Oleeae</taxon>
        <taxon>Olea</taxon>
    </lineage>
</organism>
<evidence type="ECO:0000313" key="2">
    <source>
        <dbReference type="EMBL" id="CAA2957274.1"/>
    </source>
</evidence>
<name>A0A8S0PYN7_OLEEU</name>
<proteinExistence type="predicted"/>
<sequence>MTEVQYEKAVPSDRSRGEKRKGGSIDRSVHRAGTSINPSDSGMKQSTPMLLITDEQLGHSDVYIDDDEFVEPPPSWKGTSIYEDFPSGERKSNDTTDSKELPSKDVAIVEKSVNSKGKVKVDSASAIEFSCSIEPPYLNLNLEFIQPSQFVAKTSKEVEVQVDSIISNVLKETECIEQEVMKNYHKSIQFGRRSLYIDHMSLHPVTCPEKWSQVTAYWSQFIDVWSQIISFIISSLHRGHRSLHSGHISLYIGYKSLHSGHMSLIMITVTTY</sequence>
<accession>A0A8S0PYN7</accession>
<gene>
    <name evidence="2" type="ORF">OLEA9_A118927</name>
</gene>
<dbReference type="Proteomes" id="UP000594638">
    <property type="component" value="Unassembled WGS sequence"/>
</dbReference>
<protein>
    <submittedName>
        <fullName evidence="2">Uncharacterized protein</fullName>
    </submittedName>
</protein>
<feature type="region of interest" description="Disordered" evidence="1">
    <location>
        <begin position="65"/>
        <end position="102"/>
    </location>
</feature>
<feature type="region of interest" description="Disordered" evidence="1">
    <location>
        <begin position="1"/>
        <end position="48"/>
    </location>
</feature>
<evidence type="ECO:0000256" key="1">
    <source>
        <dbReference type="SAM" id="MobiDB-lite"/>
    </source>
</evidence>
<evidence type="ECO:0000313" key="3">
    <source>
        <dbReference type="Proteomes" id="UP000594638"/>
    </source>
</evidence>